<dbReference type="GO" id="GO:0007264">
    <property type="term" value="P:small GTPase-mediated signal transduction"/>
    <property type="evidence" value="ECO:0007669"/>
    <property type="project" value="InterPro"/>
</dbReference>
<keyword evidence="4" id="KW-1185">Reference proteome</keyword>
<gene>
    <name evidence="3" type="primary">PARPA_04559.1 scaffold 14269</name>
</gene>
<protein>
    <submittedName>
        <fullName evidence="3">Uncharacterized protein</fullName>
    </submittedName>
</protein>
<dbReference type="CDD" id="cd00157">
    <property type="entry name" value="Rho"/>
    <property type="match status" value="1"/>
</dbReference>
<dbReference type="PROSITE" id="PS51421">
    <property type="entry name" value="RAS"/>
    <property type="match status" value="1"/>
</dbReference>
<evidence type="ECO:0000313" key="3">
    <source>
        <dbReference type="EMBL" id="CEP10794.1"/>
    </source>
</evidence>
<dbReference type="InterPro" id="IPR003578">
    <property type="entry name" value="Small_GTPase_Rho"/>
</dbReference>
<proteinExistence type="predicted"/>
<dbReference type="PANTHER" id="PTHR24072">
    <property type="entry name" value="RHO FAMILY GTPASE"/>
    <property type="match status" value="1"/>
</dbReference>
<dbReference type="Pfam" id="PF00071">
    <property type="entry name" value="Ras"/>
    <property type="match status" value="1"/>
</dbReference>
<dbReference type="STRING" id="35722.A0A0B7N6Z5"/>
<name>A0A0B7N6Z5_9FUNG</name>
<dbReference type="InterPro" id="IPR005225">
    <property type="entry name" value="Small_GTP-bd"/>
</dbReference>
<dbReference type="PRINTS" id="PR00449">
    <property type="entry name" value="RASTRNSFRMNG"/>
</dbReference>
<dbReference type="Proteomes" id="UP000054107">
    <property type="component" value="Unassembled WGS sequence"/>
</dbReference>
<dbReference type="EMBL" id="LN725192">
    <property type="protein sequence ID" value="CEP10794.1"/>
    <property type="molecule type" value="Genomic_DNA"/>
</dbReference>
<evidence type="ECO:0000256" key="1">
    <source>
        <dbReference type="ARBA" id="ARBA00022741"/>
    </source>
</evidence>
<organism evidence="3 4">
    <name type="scientific">Parasitella parasitica</name>
    <dbReference type="NCBI Taxonomy" id="35722"/>
    <lineage>
        <taxon>Eukaryota</taxon>
        <taxon>Fungi</taxon>
        <taxon>Fungi incertae sedis</taxon>
        <taxon>Mucoromycota</taxon>
        <taxon>Mucoromycotina</taxon>
        <taxon>Mucoromycetes</taxon>
        <taxon>Mucorales</taxon>
        <taxon>Mucorineae</taxon>
        <taxon>Mucoraceae</taxon>
        <taxon>Parasitella</taxon>
    </lineage>
</organism>
<keyword evidence="2" id="KW-0342">GTP-binding</keyword>
<evidence type="ECO:0000313" key="4">
    <source>
        <dbReference type="Proteomes" id="UP000054107"/>
    </source>
</evidence>
<dbReference type="PROSITE" id="PS51419">
    <property type="entry name" value="RAB"/>
    <property type="match status" value="1"/>
</dbReference>
<dbReference type="OrthoDB" id="8830751at2759"/>
<dbReference type="SMART" id="SM00175">
    <property type="entry name" value="RAB"/>
    <property type="match status" value="1"/>
</dbReference>
<keyword evidence="1" id="KW-0547">Nucleotide-binding</keyword>
<dbReference type="GO" id="GO:0005525">
    <property type="term" value="F:GTP binding"/>
    <property type="evidence" value="ECO:0007669"/>
    <property type="project" value="UniProtKB-KW"/>
</dbReference>
<dbReference type="SUPFAM" id="SSF52540">
    <property type="entry name" value="P-loop containing nucleoside triphosphate hydrolases"/>
    <property type="match status" value="1"/>
</dbReference>
<dbReference type="AlphaFoldDB" id="A0A0B7N6Z5"/>
<dbReference type="SMART" id="SM00174">
    <property type="entry name" value="RHO"/>
    <property type="match status" value="1"/>
</dbReference>
<dbReference type="SMART" id="SM00173">
    <property type="entry name" value="RAS"/>
    <property type="match status" value="1"/>
</dbReference>
<dbReference type="GO" id="GO:0003924">
    <property type="term" value="F:GTPase activity"/>
    <property type="evidence" value="ECO:0007669"/>
    <property type="project" value="InterPro"/>
</dbReference>
<dbReference type="InterPro" id="IPR001806">
    <property type="entry name" value="Small_GTPase"/>
</dbReference>
<reference evidence="3 4" key="1">
    <citation type="submission" date="2014-09" db="EMBL/GenBank/DDBJ databases">
        <authorList>
            <person name="Ellenberger Sabrina"/>
        </authorList>
    </citation>
    <scope>NUCLEOTIDE SEQUENCE [LARGE SCALE GENOMIC DNA]</scope>
    <source>
        <strain evidence="3 4">CBS 412.66</strain>
    </source>
</reference>
<dbReference type="PROSITE" id="PS51420">
    <property type="entry name" value="RHO"/>
    <property type="match status" value="1"/>
</dbReference>
<sequence>MNVTHKSGKSIELSLWDTAGQEDYDRLRPLCYPETDVILICFAIDQIQSFENVKDKWIPELNHFLLDTPRLLVGTKKDLRQDSGYITELSMNGQKLISTDEGKELAEKFKSPYIECSAKKNDNIEEVIEAAIELILNNRKGKVLKMCTLL</sequence>
<dbReference type="Gene3D" id="3.40.50.300">
    <property type="entry name" value="P-loop containing nucleotide triphosphate hydrolases"/>
    <property type="match status" value="1"/>
</dbReference>
<dbReference type="NCBIfam" id="TIGR00231">
    <property type="entry name" value="small_GTP"/>
    <property type="match status" value="1"/>
</dbReference>
<evidence type="ECO:0000256" key="2">
    <source>
        <dbReference type="ARBA" id="ARBA00023134"/>
    </source>
</evidence>
<accession>A0A0B7N6Z5</accession>
<dbReference type="InterPro" id="IPR027417">
    <property type="entry name" value="P-loop_NTPase"/>
</dbReference>